<evidence type="ECO:0000256" key="1">
    <source>
        <dbReference type="ARBA" id="ARBA00004613"/>
    </source>
</evidence>
<keyword evidence="4" id="KW-0378">Hydrolase</keyword>
<evidence type="ECO:0000313" key="9">
    <source>
        <dbReference type="Proteomes" id="UP000729913"/>
    </source>
</evidence>
<dbReference type="EMBL" id="JAAOIC020000072">
    <property type="protein sequence ID" value="KAG8033996.1"/>
    <property type="molecule type" value="Genomic_DNA"/>
</dbReference>
<evidence type="ECO:0000313" key="8">
    <source>
        <dbReference type="EMBL" id="KAG8033996.1"/>
    </source>
</evidence>
<evidence type="ECO:0000256" key="2">
    <source>
        <dbReference type="ARBA" id="ARBA00022525"/>
    </source>
</evidence>
<dbReference type="PROSITE" id="PS50240">
    <property type="entry name" value="TRYPSIN_DOM"/>
    <property type="match status" value="1"/>
</dbReference>
<dbReference type="InterPro" id="IPR050127">
    <property type="entry name" value="Serine_Proteases_S1"/>
</dbReference>
<proteinExistence type="predicted"/>
<dbReference type="InterPro" id="IPR033116">
    <property type="entry name" value="TRYPSIN_SER"/>
</dbReference>
<sequence length="167" mass="18027">MGGSHHTVAEIIRHEGYGLDETGFPINDIALIRVNQVFQFDETRQPIPLFNPDEEAIPGSISIITGWGNTLSEFPDNLQTVDVPIISKAQCNENYASYGGIPENEICAAYPEGGKDACQGDSGGPLVIEGRLAGLTSWGIGCARPEYPGVYTEVAAFRSWIKQKTGI</sequence>
<protein>
    <recommendedName>
        <fullName evidence="7">Peptidase S1 domain-containing protein</fullName>
    </recommendedName>
</protein>
<dbReference type="OrthoDB" id="10059102at2759"/>
<keyword evidence="3" id="KW-0645">Protease</keyword>
<keyword evidence="5" id="KW-0720">Serine protease</keyword>
<dbReference type="Pfam" id="PF00089">
    <property type="entry name" value="Trypsin"/>
    <property type="match status" value="1"/>
</dbReference>
<dbReference type="GO" id="GO:0004252">
    <property type="term" value="F:serine-type endopeptidase activity"/>
    <property type="evidence" value="ECO:0007669"/>
    <property type="project" value="InterPro"/>
</dbReference>
<dbReference type="SMART" id="SM00020">
    <property type="entry name" value="Tryp_SPc"/>
    <property type="match status" value="1"/>
</dbReference>
<comment type="caution">
    <text evidence="8">The sequence shown here is derived from an EMBL/GenBank/DDBJ whole genome shotgun (WGS) entry which is preliminary data.</text>
</comment>
<keyword evidence="9" id="KW-1185">Reference proteome</keyword>
<keyword evidence="6" id="KW-1015">Disulfide bond</keyword>
<evidence type="ECO:0000256" key="3">
    <source>
        <dbReference type="ARBA" id="ARBA00022670"/>
    </source>
</evidence>
<dbReference type="Proteomes" id="UP000729913">
    <property type="component" value="Unassembled WGS sequence"/>
</dbReference>
<organism evidence="8 9">
    <name type="scientific">Cotesia typhae</name>
    <dbReference type="NCBI Taxonomy" id="2053667"/>
    <lineage>
        <taxon>Eukaryota</taxon>
        <taxon>Metazoa</taxon>
        <taxon>Ecdysozoa</taxon>
        <taxon>Arthropoda</taxon>
        <taxon>Hexapoda</taxon>
        <taxon>Insecta</taxon>
        <taxon>Pterygota</taxon>
        <taxon>Neoptera</taxon>
        <taxon>Endopterygota</taxon>
        <taxon>Hymenoptera</taxon>
        <taxon>Apocrita</taxon>
        <taxon>Ichneumonoidea</taxon>
        <taxon>Braconidae</taxon>
        <taxon>Microgastrinae</taxon>
        <taxon>Cotesia</taxon>
    </lineage>
</organism>
<dbReference type="PANTHER" id="PTHR24264">
    <property type="entry name" value="TRYPSIN-RELATED"/>
    <property type="match status" value="1"/>
</dbReference>
<evidence type="ECO:0000256" key="6">
    <source>
        <dbReference type="ARBA" id="ARBA00023157"/>
    </source>
</evidence>
<dbReference type="InterPro" id="IPR001254">
    <property type="entry name" value="Trypsin_dom"/>
</dbReference>
<dbReference type="PROSITE" id="PS00135">
    <property type="entry name" value="TRYPSIN_SER"/>
    <property type="match status" value="1"/>
</dbReference>
<evidence type="ECO:0000256" key="5">
    <source>
        <dbReference type="ARBA" id="ARBA00022825"/>
    </source>
</evidence>
<dbReference type="PANTHER" id="PTHR24264:SF65">
    <property type="entry name" value="SRCR DOMAIN-CONTAINING PROTEIN"/>
    <property type="match status" value="1"/>
</dbReference>
<dbReference type="GO" id="GO:0005615">
    <property type="term" value="C:extracellular space"/>
    <property type="evidence" value="ECO:0007669"/>
    <property type="project" value="TreeGrafter"/>
</dbReference>
<name>A0A8J5QXR5_9HYME</name>
<keyword evidence="2" id="KW-0964">Secreted</keyword>
<reference evidence="8" key="2">
    <citation type="submission" date="2021-04" db="EMBL/GenBank/DDBJ databases">
        <title>Genome-wide patterns of bracovirus chromosomal integration into multiple host tissues during parasitism.</title>
        <authorList>
            <person name="Chebbi M.A.C."/>
        </authorList>
    </citation>
    <scope>NUCLEOTIDE SEQUENCE</scope>
    <source>
        <tissue evidence="8">Whole body</tissue>
    </source>
</reference>
<comment type="subcellular location">
    <subcellularLocation>
        <location evidence="1">Secreted</location>
    </subcellularLocation>
</comment>
<dbReference type="FunFam" id="2.40.10.10:FF:000010">
    <property type="entry name" value="Kallikrein related peptidase 11"/>
    <property type="match status" value="1"/>
</dbReference>
<dbReference type="CDD" id="cd00190">
    <property type="entry name" value="Tryp_SPc"/>
    <property type="match status" value="1"/>
</dbReference>
<evidence type="ECO:0000259" key="7">
    <source>
        <dbReference type="PROSITE" id="PS50240"/>
    </source>
</evidence>
<reference evidence="8" key="1">
    <citation type="submission" date="2020-03" db="EMBL/GenBank/DDBJ databases">
        <authorList>
            <person name="Chebbi M.A."/>
            <person name="Drezen J.M."/>
        </authorList>
    </citation>
    <scope>NUCLEOTIDE SEQUENCE</scope>
    <source>
        <tissue evidence="8">Whole body</tissue>
    </source>
</reference>
<dbReference type="GO" id="GO:0006508">
    <property type="term" value="P:proteolysis"/>
    <property type="evidence" value="ECO:0007669"/>
    <property type="project" value="UniProtKB-KW"/>
</dbReference>
<gene>
    <name evidence="8" type="ORF">G9C98_008477</name>
</gene>
<feature type="domain" description="Peptidase S1" evidence="7">
    <location>
        <begin position="1"/>
        <end position="166"/>
    </location>
</feature>
<evidence type="ECO:0000256" key="4">
    <source>
        <dbReference type="ARBA" id="ARBA00022801"/>
    </source>
</evidence>
<dbReference type="AlphaFoldDB" id="A0A8J5QXR5"/>
<accession>A0A8J5QXR5</accession>